<name>W4P5J9_9BACE</name>
<dbReference type="Proteomes" id="UP000018861">
    <property type="component" value="Unassembled WGS sequence"/>
</dbReference>
<proteinExistence type="predicted"/>
<reference evidence="1 2" key="1">
    <citation type="journal article" date="2014" name="Genome Announc.">
        <title>Draft Genome Sequences of Three Strains of Bacteroides pyogenes Isolated from a Cat and Swine.</title>
        <authorList>
            <person name="Sakamoto M."/>
            <person name="Oshima K."/>
            <person name="Suda W."/>
            <person name="Kitamura K."/>
            <person name="Iida T."/>
            <person name="Hattori M."/>
            <person name="Ohkuma M."/>
        </authorList>
    </citation>
    <scope>NUCLEOTIDE SEQUENCE [LARGE SCALE GENOMIC DNA]</scope>
    <source>
        <strain evidence="1 2">JCM 6292</strain>
    </source>
</reference>
<evidence type="ECO:0000313" key="2">
    <source>
        <dbReference type="Proteomes" id="UP000018861"/>
    </source>
</evidence>
<accession>W4P5J9</accession>
<comment type="caution">
    <text evidence="1">The sequence shown here is derived from an EMBL/GenBank/DDBJ whole genome shotgun (WGS) entry which is preliminary data.</text>
</comment>
<gene>
    <name evidence="1" type="ORF">JCM6292_536</name>
</gene>
<evidence type="ECO:0000313" key="1">
    <source>
        <dbReference type="EMBL" id="GAE14404.1"/>
    </source>
</evidence>
<dbReference type="EMBL" id="BAIQ01000003">
    <property type="protein sequence ID" value="GAE14404.1"/>
    <property type="molecule type" value="Genomic_DNA"/>
</dbReference>
<organism evidence="1 2">
    <name type="scientific">Bacteroides pyogenes JCM 6292</name>
    <dbReference type="NCBI Taxonomy" id="1235809"/>
    <lineage>
        <taxon>Bacteria</taxon>
        <taxon>Pseudomonadati</taxon>
        <taxon>Bacteroidota</taxon>
        <taxon>Bacteroidia</taxon>
        <taxon>Bacteroidales</taxon>
        <taxon>Bacteroidaceae</taxon>
        <taxon>Bacteroides</taxon>
    </lineage>
</organism>
<protein>
    <submittedName>
        <fullName evidence="1">Uncharacterized protein</fullName>
    </submittedName>
</protein>
<dbReference type="AlphaFoldDB" id="W4P5J9"/>
<sequence>MGRHPVCVKVSRHVHKDLVDGIHVNILWSDVFQVYLIDTCAVFNVFGHARRGSNVVNFPIFVNFEFLVLPRLSSQATERALVPSLIVDCVFLLLARDSPSKLGSPLAPSSVNFTQPLHNLKQSCPSSNAVGFEGRGNGQTDGLLCPAHVCHNKIGCERIETSLYAFHGSEERFQVDGYICTVVLGHNTIDC</sequence>